<evidence type="ECO:0000313" key="3">
    <source>
        <dbReference type="EMBL" id="KKR71898.1"/>
    </source>
</evidence>
<name>A0A0G0T4A5_9BACT</name>
<dbReference type="Gene3D" id="3.30.470.20">
    <property type="entry name" value="ATP-grasp fold, B domain"/>
    <property type="match status" value="1"/>
</dbReference>
<evidence type="ECO:0000313" key="4">
    <source>
        <dbReference type="Proteomes" id="UP000034664"/>
    </source>
</evidence>
<dbReference type="PANTHER" id="PTHR21621:SF0">
    <property type="entry name" value="BETA-CITRYLGLUTAMATE SYNTHASE B-RELATED"/>
    <property type="match status" value="1"/>
</dbReference>
<dbReference type="SUPFAM" id="SSF56059">
    <property type="entry name" value="Glutathione synthetase ATP-binding domain-like"/>
    <property type="match status" value="1"/>
</dbReference>
<protein>
    <recommendedName>
        <fullName evidence="2">Alpha-L-glutamate ligase-related protein ATP-grasp domain-containing protein</fullName>
    </recommendedName>
</protein>
<dbReference type="EMBL" id="LBZM01000016">
    <property type="protein sequence ID" value="KKR71898.1"/>
    <property type="molecule type" value="Genomic_DNA"/>
</dbReference>
<dbReference type="Proteomes" id="UP000034664">
    <property type="component" value="Unassembled WGS sequence"/>
</dbReference>
<dbReference type="PATRIC" id="fig|1618482.3.peg.666"/>
<dbReference type="AlphaFoldDB" id="A0A0G0T4A5"/>
<dbReference type="PANTHER" id="PTHR21621">
    <property type="entry name" value="RIBOSOMAL PROTEIN S6 MODIFICATION PROTEIN"/>
    <property type="match status" value="1"/>
</dbReference>
<comment type="caution">
    <text evidence="3">The sequence shown here is derived from an EMBL/GenBank/DDBJ whole genome shotgun (WGS) entry which is preliminary data.</text>
</comment>
<feature type="domain" description="Alpha-L-glutamate ligase-related protein ATP-grasp" evidence="2">
    <location>
        <begin position="13"/>
        <end position="287"/>
    </location>
</feature>
<evidence type="ECO:0000259" key="2">
    <source>
        <dbReference type="Pfam" id="PF14397"/>
    </source>
</evidence>
<dbReference type="Pfam" id="PF14397">
    <property type="entry name" value="ATPgrasp_ST"/>
    <property type="match status" value="1"/>
</dbReference>
<dbReference type="SUPFAM" id="SSF50630">
    <property type="entry name" value="Acid proteases"/>
    <property type="match status" value="1"/>
</dbReference>
<feature type="region of interest" description="Disordered" evidence="1">
    <location>
        <begin position="425"/>
        <end position="454"/>
    </location>
</feature>
<evidence type="ECO:0000256" key="1">
    <source>
        <dbReference type="SAM" id="MobiDB-lite"/>
    </source>
</evidence>
<proteinExistence type="predicted"/>
<dbReference type="GO" id="GO:0005737">
    <property type="term" value="C:cytoplasm"/>
    <property type="evidence" value="ECO:0007669"/>
    <property type="project" value="TreeGrafter"/>
</dbReference>
<reference evidence="3 4" key="1">
    <citation type="journal article" date="2015" name="Nature">
        <title>rRNA introns, odd ribosomes, and small enigmatic genomes across a large radiation of phyla.</title>
        <authorList>
            <person name="Brown C.T."/>
            <person name="Hug L.A."/>
            <person name="Thomas B.C."/>
            <person name="Sharon I."/>
            <person name="Castelle C.J."/>
            <person name="Singh A."/>
            <person name="Wilkins M.J."/>
            <person name="Williams K.H."/>
            <person name="Banfield J.F."/>
        </authorList>
    </citation>
    <scope>NUCLEOTIDE SEQUENCE [LARGE SCALE GENOMIC DNA]</scope>
</reference>
<sequence>MAVSQNILGMNARNYLYIRKYNVRDSKRVADDKLLTKRRMIRNAIATPKLLATFRSRKEMRDFNWSSLPTDGFAIKPARGYGGGGIIVFKKWEGSSGTTVSGEQVDIHYIENHLLDILDGAFSLQYLPDYAFIEERIHLHPFYKKICSVGLPDIRIIVLNAIPIMAMLRLPTEESHGTANLMQGAIALGIDMRTGITNYAYKKHGTTPRFIPGTKTKLRGLKIPKWNELLLLAAKAQQASKLGYAGIDLVHDGEKGPLVLEINARPGLSIQSANRTSLRTRLERVENMHHITPERGVEMAKSLFVSAFSEKVKTNPKTVGVIEQVVLEGERLIKAVDAKVDTGAFRTSIDKQLVSELGFPKSDKEVQVQSASGVQTRETINATFHLRGVKIKSVASVTDRSHLKYPVIIGRRDLKGFLVDPTINAPDESSDSMELDLQSEETNSELKKSRTINP</sequence>
<dbReference type="GO" id="GO:0009432">
    <property type="term" value="P:SOS response"/>
    <property type="evidence" value="ECO:0007669"/>
    <property type="project" value="TreeGrafter"/>
</dbReference>
<dbReference type="Pfam" id="PF13650">
    <property type="entry name" value="Asp_protease_2"/>
    <property type="match status" value="1"/>
</dbReference>
<organism evidence="3 4">
    <name type="scientific">Candidatus Roizmanbacteria bacterium GW2011_GWB1_40_7</name>
    <dbReference type="NCBI Taxonomy" id="1618482"/>
    <lineage>
        <taxon>Bacteria</taxon>
        <taxon>Candidatus Roizmaniibacteriota</taxon>
    </lineage>
</organism>
<dbReference type="GO" id="GO:0018169">
    <property type="term" value="F:ribosomal S6-glutamic acid ligase activity"/>
    <property type="evidence" value="ECO:0007669"/>
    <property type="project" value="TreeGrafter"/>
</dbReference>
<dbReference type="InterPro" id="IPR039523">
    <property type="entry name" value="RimK-rel_E_lig_ATP-grasp"/>
</dbReference>
<feature type="compositionally biased region" description="Acidic residues" evidence="1">
    <location>
        <begin position="428"/>
        <end position="443"/>
    </location>
</feature>
<accession>A0A0G0T4A5</accession>
<gene>
    <name evidence="3" type="ORF">UU14_C0016G0018</name>
</gene>
<dbReference type="Gene3D" id="2.40.70.10">
    <property type="entry name" value="Acid Proteases"/>
    <property type="match status" value="1"/>
</dbReference>
<dbReference type="InterPro" id="IPR021109">
    <property type="entry name" value="Peptidase_aspartic_dom_sf"/>
</dbReference>